<keyword evidence="5 7" id="KW-0067">ATP-binding</keyword>
<organism evidence="10 11">
    <name type="scientific">Tibeticola sediminis</name>
    <dbReference type="NCBI Taxonomy" id="1917811"/>
    <lineage>
        <taxon>Bacteria</taxon>
        <taxon>Pseudomonadati</taxon>
        <taxon>Pseudomonadota</taxon>
        <taxon>Betaproteobacteria</taxon>
        <taxon>Burkholderiales</taxon>
        <taxon>Comamonadaceae</taxon>
        <taxon>Tibeticola</taxon>
    </lineage>
</organism>
<sequence length="332" mass="35802">MAGYVGRFAPSPTGPLHAGSLVAALASWLDARAHGGQWLVRIEDVDTPRCVPGADRLILQQLADCGLQPDAPPLWQSRRGAIYQRALDALIDAGLAYPCACTRRAIEAAWAARGIAWPRHAEVPYPGTCRSGLAGTAARAWRLRTDFLRQKPGYAGVKCALDAPISGVHDNPFDPSPPCIEGSTVHWHDRRLGAQSQDVEATVGDFVLRRADGLWAYQLAVVVDDALQGVSHVVRGEDLADNTPRQILLQRALALPTPRYLHTPLVRNAAGEKLSKQTHAPALDTRDPLAALNAAATALGLQPQPSHTPLSHALAAWTGEWQRATDVHHQRS</sequence>
<evidence type="ECO:0000259" key="9">
    <source>
        <dbReference type="Pfam" id="PF00749"/>
    </source>
</evidence>
<dbReference type="NCBIfam" id="NF004313">
    <property type="entry name" value="PRK05710.1-2"/>
    <property type="match status" value="1"/>
</dbReference>
<feature type="binding site" evidence="7">
    <location>
        <position position="43"/>
    </location>
    <ligand>
        <name>L-glutamate</name>
        <dbReference type="ChEBI" id="CHEBI:29985"/>
    </ligand>
</feature>
<name>A0A3N4UCN6_9BURK</name>
<feature type="domain" description="Glutamyl/glutaminyl-tRNA synthetase class Ib catalytic" evidence="9">
    <location>
        <begin position="202"/>
        <end position="279"/>
    </location>
</feature>
<evidence type="ECO:0000256" key="5">
    <source>
        <dbReference type="ARBA" id="ARBA00022840"/>
    </source>
</evidence>
<comment type="similarity">
    <text evidence="7">Belongs to the class-I aminoacyl-tRNA synthetase family. GluQ subfamily.</text>
</comment>
<comment type="cofactor">
    <cofactor evidence="7">
        <name>Zn(2+)</name>
        <dbReference type="ChEBI" id="CHEBI:29105"/>
    </cofactor>
    <text evidence="7">Binds 1 zinc ion per subunit.</text>
</comment>
<feature type="binding site" evidence="7">
    <location>
        <position position="99"/>
    </location>
    <ligand>
        <name>Zn(2+)</name>
        <dbReference type="ChEBI" id="CHEBI:29105"/>
    </ligand>
</feature>
<keyword evidence="11" id="KW-1185">Reference proteome</keyword>
<comment type="caution">
    <text evidence="10">The sequence shown here is derived from an EMBL/GenBank/DDBJ whole genome shotgun (WGS) entry which is preliminary data.</text>
</comment>
<dbReference type="GO" id="GO:0005829">
    <property type="term" value="C:cytosol"/>
    <property type="evidence" value="ECO:0007669"/>
    <property type="project" value="TreeGrafter"/>
</dbReference>
<keyword evidence="8" id="KW-0648">Protein biosynthesis</keyword>
<dbReference type="SUPFAM" id="SSF52374">
    <property type="entry name" value="Nucleotidylyl transferase"/>
    <property type="match status" value="1"/>
</dbReference>
<dbReference type="InterPro" id="IPR049940">
    <property type="entry name" value="GluQ/Sye"/>
</dbReference>
<dbReference type="GO" id="GO:0004818">
    <property type="term" value="F:glutamate-tRNA ligase activity"/>
    <property type="evidence" value="ECO:0007669"/>
    <property type="project" value="TreeGrafter"/>
</dbReference>
<dbReference type="Pfam" id="PF00749">
    <property type="entry name" value="tRNA-synt_1c"/>
    <property type="match status" value="2"/>
</dbReference>
<reference evidence="10 11" key="1">
    <citation type="submission" date="2018-11" db="EMBL/GenBank/DDBJ databases">
        <title>Genomic Encyclopedia of Type Strains, Phase IV (KMG-IV): sequencing the most valuable type-strain genomes for metagenomic binning, comparative biology and taxonomic classification.</title>
        <authorList>
            <person name="Goeker M."/>
        </authorList>
    </citation>
    <scope>NUCLEOTIDE SEQUENCE [LARGE SCALE GENOMIC DNA]</scope>
    <source>
        <strain evidence="10 11">DSM 101684</strain>
    </source>
</reference>
<dbReference type="HAMAP" id="MF_01428">
    <property type="entry name" value="Glu_Q_tRNA_synth"/>
    <property type="match status" value="1"/>
</dbReference>
<feature type="binding site" evidence="7">
    <location>
        <begin position="7"/>
        <end position="11"/>
    </location>
    <ligand>
        <name>L-glutamate</name>
        <dbReference type="ChEBI" id="CHEBI:29985"/>
    </ligand>
</feature>
<protein>
    <recommendedName>
        <fullName evidence="7">Glutamyl-Q tRNA(Asp) synthetase</fullName>
        <shortName evidence="7">Glu-Q-RSs</shortName>
        <ecNumber evidence="7">6.1.1.-</ecNumber>
    </recommendedName>
</protein>
<keyword evidence="3 7" id="KW-0547">Nucleotide-binding</keyword>
<feature type="binding site" evidence="7">
    <location>
        <position position="125"/>
    </location>
    <ligand>
        <name>Zn(2+)</name>
        <dbReference type="ChEBI" id="CHEBI:29105"/>
    </ligand>
</feature>
<dbReference type="GO" id="GO:0006400">
    <property type="term" value="P:tRNA modification"/>
    <property type="evidence" value="ECO:0007669"/>
    <property type="project" value="InterPro"/>
</dbReference>
<evidence type="ECO:0000256" key="4">
    <source>
        <dbReference type="ARBA" id="ARBA00022833"/>
    </source>
</evidence>
<evidence type="ECO:0000256" key="3">
    <source>
        <dbReference type="ARBA" id="ARBA00022741"/>
    </source>
</evidence>
<evidence type="ECO:0000313" key="10">
    <source>
        <dbReference type="EMBL" id="RPE64941.1"/>
    </source>
</evidence>
<feature type="binding site" evidence="7">
    <location>
        <position position="101"/>
    </location>
    <ligand>
        <name>Zn(2+)</name>
        <dbReference type="ChEBI" id="CHEBI:29105"/>
    </ligand>
</feature>
<dbReference type="Proteomes" id="UP000272193">
    <property type="component" value="Unassembled WGS sequence"/>
</dbReference>
<dbReference type="EC" id="6.1.1.-" evidence="7"/>
<dbReference type="GO" id="GO:0005524">
    <property type="term" value="F:ATP binding"/>
    <property type="evidence" value="ECO:0007669"/>
    <property type="project" value="UniProtKB-KW"/>
</dbReference>
<feature type="short sequence motif" description="'KMSKS' region" evidence="7">
    <location>
        <begin position="273"/>
        <end position="277"/>
    </location>
</feature>
<dbReference type="PRINTS" id="PR00987">
    <property type="entry name" value="TRNASYNTHGLU"/>
</dbReference>
<dbReference type="NCBIfam" id="TIGR03838">
    <property type="entry name" value="queuosine_YadB"/>
    <property type="match status" value="1"/>
</dbReference>
<evidence type="ECO:0000256" key="1">
    <source>
        <dbReference type="ARBA" id="ARBA00022598"/>
    </source>
</evidence>
<dbReference type="InterPro" id="IPR014729">
    <property type="entry name" value="Rossmann-like_a/b/a_fold"/>
</dbReference>
<proteinExistence type="inferred from homology"/>
<dbReference type="AlphaFoldDB" id="A0A3N4UCN6"/>
<gene>
    <name evidence="7" type="primary">gluQ</name>
    <name evidence="10" type="ORF">EDC62_2064</name>
</gene>
<evidence type="ECO:0000313" key="11">
    <source>
        <dbReference type="Proteomes" id="UP000272193"/>
    </source>
</evidence>
<feature type="short sequence motif" description="'HIGH' region" evidence="7">
    <location>
        <begin position="10"/>
        <end position="20"/>
    </location>
</feature>
<dbReference type="PANTHER" id="PTHR43311:SF1">
    <property type="entry name" value="GLUTAMYL-Q TRNA(ASP) SYNTHETASE"/>
    <property type="match status" value="1"/>
</dbReference>
<comment type="function">
    <text evidence="7">Catalyzes the tRNA-independent activation of glutamate in presence of ATP and the subsequent transfer of glutamate onto a tRNA(Asp). Glutamate is transferred on the 2-amino-5-(4,5-dihydroxy-2-cyclopenten-1-yl) moiety of the queuosine in the wobble position of the QUC anticodon.</text>
</comment>
<keyword evidence="4 7" id="KW-0862">Zinc</keyword>
<keyword evidence="6 7" id="KW-0030">Aminoacyl-tRNA synthetase</keyword>
<dbReference type="EMBL" id="RKQL01000005">
    <property type="protein sequence ID" value="RPE64941.1"/>
    <property type="molecule type" value="Genomic_DNA"/>
</dbReference>
<feature type="binding site" evidence="7">
    <location>
        <position position="129"/>
    </location>
    <ligand>
        <name>Zn(2+)</name>
        <dbReference type="ChEBI" id="CHEBI:29105"/>
    </ligand>
</feature>
<evidence type="ECO:0000256" key="6">
    <source>
        <dbReference type="ARBA" id="ARBA00023146"/>
    </source>
</evidence>
<dbReference type="InterPro" id="IPR020058">
    <property type="entry name" value="Glu/Gln-tRNA-synth_Ib_cat-dom"/>
</dbReference>
<evidence type="ECO:0000256" key="7">
    <source>
        <dbReference type="HAMAP-Rule" id="MF_01428"/>
    </source>
</evidence>
<accession>A0A3N4UCN6</accession>
<dbReference type="RefSeq" id="WP_124223350.1">
    <property type="nucleotide sequence ID" value="NZ_RKQL01000005.1"/>
</dbReference>
<dbReference type="PANTHER" id="PTHR43311">
    <property type="entry name" value="GLUTAMATE--TRNA LIGASE"/>
    <property type="match status" value="1"/>
</dbReference>
<keyword evidence="2 7" id="KW-0479">Metal-binding</keyword>
<feature type="binding site" evidence="7">
    <location>
        <position position="235"/>
    </location>
    <ligand>
        <name>L-glutamate</name>
        <dbReference type="ChEBI" id="CHEBI:29985"/>
    </ligand>
</feature>
<dbReference type="GO" id="GO:0006424">
    <property type="term" value="P:glutamyl-tRNA aminoacylation"/>
    <property type="evidence" value="ECO:0007669"/>
    <property type="project" value="InterPro"/>
</dbReference>
<dbReference type="InterPro" id="IPR000924">
    <property type="entry name" value="Glu/Gln-tRNA-synth"/>
</dbReference>
<feature type="binding site" evidence="7">
    <location>
        <position position="276"/>
    </location>
    <ligand>
        <name>ATP</name>
        <dbReference type="ChEBI" id="CHEBI:30616"/>
    </ligand>
</feature>
<dbReference type="InterPro" id="IPR022380">
    <property type="entry name" value="Glu-Q_tRNA(Asp)_Synthase"/>
</dbReference>
<keyword evidence="1 7" id="KW-0436">Ligase</keyword>
<dbReference type="GO" id="GO:0008270">
    <property type="term" value="F:zinc ion binding"/>
    <property type="evidence" value="ECO:0007669"/>
    <property type="project" value="UniProtKB-UniRule"/>
</dbReference>
<dbReference type="Gene3D" id="3.40.50.620">
    <property type="entry name" value="HUPs"/>
    <property type="match status" value="1"/>
</dbReference>
<dbReference type="OrthoDB" id="9807503at2"/>
<evidence type="ECO:0000256" key="2">
    <source>
        <dbReference type="ARBA" id="ARBA00022723"/>
    </source>
</evidence>
<feature type="binding site" evidence="7">
    <location>
        <position position="217"/>
    </location>
    <ligand>
        <name>L-glutamate</name>
        <dbReference type="ChEBI" id="CHEBI:29985"/>
    </ligand>
</feature>
<feature type="domain" description="Glutamyl/glutaminyl-tRNA synthetase class Ib catalytic" evidence="9">
    <location>
        <begin position="7"/>
        <end position="108"/>
    </location>
</feature>
<evidence type="ECO:0000256" key="8">
    <source>
        <dbReference type="RuleBase" id="RU363037"/>
    </source>
</evidence>